<evidence type="ECO:0000313" key="3">
    <source>
        <dbReference type="Proteomes" id="UP000008720"/>
    </source>
</evidence>
<dbReference type="InterPro" id="IPR013783">
    <property type="entry name" value="Ig-like_fold"/>
</dbReference>
<gene>
    <name evidence="2" type="ordered locus">Ftrac_2996</name>
</gene>
<dbReference type="InterPro" id="IPR025667">
    <property type="entry name" value="SprB_repeat"/>
</dbReference>
<proteinExistence type="predicted"/>
<protein>
    <recommendedName>
        <fullName evidence="1">Secretion system C-terminal sorting domain-containing protein</fullName>
    </recommendedName>
</protein>
<dbReference type="Gene3D" id="2.60.40.740">
    <property type="match status" value="2"/>
</dbReference>
<dbReference type="eggNOG" id="COG3209">
    <property type="taxonomic scope" value="Bacteria"/>
</dbReference>
<dbReference type="Gene3D" id="2.60.40.10">
    <property type="entry name" value="Immunoglobulins"/>
    <property type="match status" value="1"/>
</dbReference>
<dbReference type="SUPFAM" id="SSF117074">
    <property type="entry name" value="Hypothetical protein PA1324"/>
    <property type="match status" value="1"/>
</dbReference>
<dbReference type="Pfam" id="PF13573">
    <property type="entry name" value="SprB"/>
    <property type="match status" value="10"/>
</dbReference>
<feature type="domain" description="Secretion system C-terminal sorting" evidence="1">
    <location>
        <begin position="2909"/>
        <end position="2985"/>
    </location>
</feature>
<accession>E4TTG9</accession>
<dbReference type="InterPro" id="IPR026444">
    <property type="entry name" value="Secre_tail"/>
</dbReference>
<organism evidence="2 3">
    <name type="scientific">Marivirga tractuosa (strain ATCC 23168 / DSM 4126 / NBRC 15989 / NCIMB 1408 / VKM B-1430 / H-43)</name>
    <name type="common">Microscilla tractuosa</name>
    <name type="synonym">Flexibacter tractuosus</name>
    <dbReference type="NCBI Taxonomy" id="643867"/>
    <lineage>
        <taxon>Bacteria</taxon>
        <taxon>Pseudomonadati</taxon>
        <taxon>Bacteroidota</taxon>
        <taxon>Cytophagia</taxon>
        <taxon>Cytophagales</taxon>
        <taxon>Marivirgaceae</taxon>
        <taxon>Marivirga</taxon>
    </lineage>
</organism>
<dbReference type="OrthoDB" id="7794186at2"/>
<dbReference type="HOGENOM" id="CLU_226156_0_0_10"/>
<dbReference type="KEGG" id="mtt:Ftrac_2996"/>
<sequence>MIDLKNILLMNIIIFAFLSVFQANTAFGNSYKCNPGASDNLVGSSVCAFTTETYTAEFTPLGKCKFRYTWTIEGGEFSSNSESELSGKDLHSVDVIWYVNADCHKISYTATNALAPGDSGIGEELCKGEEMVVEEGYLYPILTGNANQPPDLSKLSFNGQGESMSLLCSDDGAFSVIEHMPDSDFDIETKLSYVDSNGDEVVLKDWSSKIPKDTIPFEFTPTYEDLHARIKFLKQSRYGDCNSITNAYEKEIDFYKRPDLKLVSETQSQCKGESAVFEYRFLEGDISSVVINLMNQVTDFNQTFQILTSEDNTFTIYDGILIDAYDPTKEENTKSNLVLEPGNYSMTIEPQVLAENRNENGDFPCADVVKIEVEEPPVDSIILNTSDSTIACSTDKATISFQMQREDKPAATFDYRLFDVDEDEPVEKNGVSDSVNFSVGLGNFYIEGKESGCEWDTDAVLESNHVNIVTHSITFQDGPKANKVKTNGFHILCYGYNTASITVKAKDALSGNLDYLLKKKNDGSWDDYDTLLNEKNKKQVVFEDLPEGKYKVKVKYNRCDNWEIRDGEVIESDVVSITAPELITVDNTPTLTRPKCAVGSVGSFTFEADGGNGGPYEITDAEISNNQDGQNDLFSKMTINGLATGAVVESITVKDTLGCSEQIDIQDQTMPPAENPLQFTYQKRIQPKCYNSNGIFEFIYDNDRYIDENNSIKIYVVEANDSCLDARHCSQTNNKIDDSIVSLDAEGDTLKVLVDSSAIVNGNAFKVYIEDDYCTIISETTISFTKKFRPTFSPPSSKRIPCKFGSMDVRLPMNHNQGSFDLKLERKPSGEAKFKEADLDTVQMYRNSDNELVIRNLYEGDYKLSGTDGKGCSFEDFEFTLNEPDELLELTASPHTKFSADGTDYHISEYGVADGKIDFEAEGGEFNYIFYLYKNSQFQKSKTTNNEGSFDSLKALDDDGNPNEYYIGVRDSRNCFKRSETFTLTQPDSLIFTYLLNNYISSENDTFNIKCNGGTDEIRVTTQGGVYPHLVEVYKGGQYERKDSVYSETDTIVFSNLLQDSFKIEVTDKYKIDGVTENLRTSIDDSTVLIEPTPLSVDTNLTQPICYGDSTGSITITPSGGVPFANGEYDIHIFDQNGDSILNDITDELSIVADSGIYFYTIFDAFNCEYESEDEYYTGLGNKITVTELSPRLTVVKDTITYPPCAGDETATLSVNASGGRPDDGSYILELYDNNVPPLYGPNALIDSVSTVESGNYTFQNLFAGDYTVIAYDDSLCSEMIPITIEERDYPLEFKIVDSVLARCPNSSDAKLKIISTGGDSPHIFSLNNIDFSPSDSITYSDDSTETYYHKTFTGLIGDSTYNIYLKDDNYYDGSFNNVCLIDTSQIIPKTPSLALSFEKTDIKCFGEENGDFTLSPSYGDKNNINDFTIEINGPNGVVSHDQGYVNNLSAGRYKIKITLADTTACKTPLFDKIDIDQPEPLVVDIFSNTEYNCSSDEEIILNGEINGGLSTSDQFLYAINSDNSADFELLEVSKSEFRIKEKLEPGWNVFFLKSSPYNCMVSDSFFVESEQPNLQIIANQAASCFGKSDGEIRVTSNFEKLNFKLMNDEDTFSIDDSEADTVVFEGLEAGIYQLTGRNSSCLADTLEVIVNEPDSIIIQPELVEKPTCNKANGIGTMNITGGTAPYEILWQTENGNILDSTSLKSGYYDILVEDANNCSAIFKDFLVEELNDFTVSVQTSSNPTCGKDNGSILIQPNEGIPPYEIIWFKDGSKLLHDTDSLTGLSEGSYIFSVTDAMGCIFEDSVKLTAIDPINIGISDEVAANCDTQNGSVTLSVSGGTPPYTYSWSDSIPNTEGNYAEGLWGGEIYTVSVIDANLCSKDYEFSIGNIGAPEVAVHTTRPKCGLANGRIEIELLSENDASYEWKEFENTNSTLDSIPSGIYFVTVSANDCPITKRIELTEDINNPLSVNPIDSNASCNDNGGEIDLNISGGTPPYAITWDDTPLDDSIRTGLSSGNYSFVVTDSIGCTASGDIYLDKEELLQLSLNSLGNAVCGETNGYIQLDSLSSDYTFNWSHNDLLDDHLAENLSSGLYSVYAVNAAGCSTDTVSYYISSSNTDLRIQEVSVISASCNESTDGSLEVNAVNGVPPYQYEWDDEDQQTGNIAQGLRPGTYTVRVTDATNCSRVKSLTLGQVNPVYISNISKNAPSCTDAMDGSIAITASGGKGNYSYEWSTGDTTSTISGLESGEYSVTVYDNFVCSDQARITITAPDTLSAEYLTEKPNCYTTADGQVEISISGGIPPYNVEWEDGSTLKRRFDLGAGNYEVFISDNNNCSLIKNINVPAKDSVNIDYEISSVSCNGGNDGSIRIKSISNANSPKVEWSNGQIGNTLRNVSAGFYEANVTDSYGCVTSFEFEVGSPDPLQVVNETITDVLCKNGFNGSIAFDVIGGNGNYNFNWDDGPRIKNRFNLTAGNYKVTVSDDLNCTIERQFSISEPDLLVLDYNASSVSCFGSADGFASISIEGGVSPYQISWTDGASDSIRNDLAAGTHDVLVTDANNCSESIEVIIPNLNPIRINEVIQTIPSCYQGSDGGLELDISGGVAPYSVSWSNGKTGAFIESISAGNYRVTITDDNNCQLTELISLGDGTPIYLTSLVTANPICYGEPSGMVEVVPNGGNPPFEVLWADGTTATRRDDLLAGSHTFDVVDATGCSVSYEINLQDPPLEEIEGLPSEVFLCTGGVANLDAGEWNSYSWTADNGFTSKEREVSIDAEGNYNLTVTNQEGCEDNHQFTVTKDDNILTADFLLTTEAVVQDTVIIVDVSWRVPDSVRWINPDDPDFYLVSQTEEYQEVIFTRTGEFELNMKAKLDFCEANVSKTITVLSREEAARLSDEANKNISNDLHVSTSIYPNPNHGDFRIEMKGNKEYDHHSKIIDVNTGIEYYRFSGKKQMNYVFNIGDNRLPDGVYLLMLETEGKTITKRFIVK</sequence>
<dbReference type="NCBIfam" id="TIGR04183">
    <property type="entry name" value="Por_Secre_tail"/>
    <property type="match status" value="1"/>
</dbReference>
<reference evidence="2 3" key="1">
    <citation type="journal article" date="2011" name="Stand. Genomic Sci.">
        <title>Complete genome sequence of Marivirga tractuosa type strain (H-43).</title>
        <authorList>
            <person name="Pagani I."/>
            <person name="Chertkov O."/>
            <person name="Lapidus A."/>
            <person name="Lucas S."/>
            <person name="Del Rio T.G."/>
            <person name="Tice H."/>
            <person name="Copeland A."/>
            <person name="Cheng J.F."/>
            <person name="Nolan M."/>
            <person name="Saunders E."/>
            <person name="Pitluck S."/>
            <person name="Held B."/>
            <person name="Goodwin L."/>
            <person name="Liolios K."/>
            <person name="Ovchinikova G."/>
            <person name="Ivanova N."/>
            <person name="Mavromatis K."/>
            <person name="Pati A."/>
            <person name="Chen A."/>
            <person name="Palaniappan K."/>
            <person name="Land M."/>
            <person name="Hauser L."/>
            <person name="Jeffries C.D."/>
            <person name="Detter J.C."/>
            <person name="Han C."/>
            <person name="Tapia R."/>
            <person name="Ngatchou-Djao O.D."/>
            <person name="Rohde M."/>
            <person name="Goker M."/>
            <person name="Spring S."/>
            <person name="Sikorski J."/>
            <person name="Woyke T."/>
            <person name="Bristow J."/>
            <person name="Eisen J.A."/>
            <person name="Markowitz V."/>
            <person name="Hugenholtz P."/>
            <person name="Klenk H.P."/>
            <person name="Kyrpides N.C."/>
        </authorList>
    </citation>
    <scope>NUCLEOTIDE SEQUENCE [LARGE SCALE GENOMIC DNA]</scope>
    <source>
        <strain evidence="3">ATCC 23168 / DSM 4126 / NBRC 15989 / NCIMB 1408 / VKM B-1430 / H-43</strain>
    </source>
</reference>
<evidence type="ECO:0000259" key="1">
    <source>
        <dbReference type="Pfam" id="PF18962"/>
    </source>
</evidence>
<dbReference type="Proteomes" id="UP000008720">
    <property type="component" value="Chromosome"/>
</dbReference>
<evidence type="ECO:0000313" key="2">
    <source>
        <dbReference type="EMBL" id="ADR22972.1"/>
    </source>
</evidence>
<dbReference type="Pfam" id="PF18962">
    <property type="entry name" value="Por_Secre_tail"/>
    <property type="match status" value="1"/>
</dbReference>
<name>E4TTG9_MARTH</name>
<dbReference type="EMBL" id="CP002349">
    <property type="protein sequence ID" value="ADR22972.1"/>
    <property type="molecule type" value="Genomic_DNA"/>
</dbReference>
<dbReference type="RefSeq" id="WP_013455115.1">
    <property type="nucleotide sequence ID" value="NC_014759.1"/>
</dbReference>
<keyword evidence="3" id="KW-1185">Reference proteome</keyword>
<dbReference type="STRING" id="643867.Ftrac_2996"/>